<dbReference type="EMBL" id="CP029822">
    <property type="protein sequence ID" value="AZS49457.1"/>
    <property type="molecule type" value="Genomic_DNA"/>
</dbReference>
<protein>
    <submittedName>
        <fullName evidence="1">Uncharacterized protein</fullName>
    </submittedName>
</protein>
<evidence type="ECO:0000313" key="1">
    <source>
        <dbReference type="EMBL" id="AZS49457.1"/>
    </source>
</evidence>
<gene>
    <name evidence="1" type="ORF">DM558_01100</name>
</gene>
<proteinExistence type="predicted"/>
<evidence type="ECO:0000313" key="2">
    <source>
        <dbReference type="Proteomes" id="UP000273143"/>
    </source>
</evidence>
<keyword evidence="2" id="KW-1185">Reference proteome</keyword>
<dbReference type="Proteomes" id="UP000273143">
    <property type="component" value="Chromosome"/>
</dbReference>
<dbReference type="PROSITE" id="PS51257">
    <property type="entry name" value="PROKAR_LIPOPROTEIN"/>
    <property type="match status" value="1"/>
</dbReference>
<sequence>MRKIIFMGLSIFLLTGCGQKEYTLEEAITPDSTFGVNGNTSLDEIKSKLTLREVQPNIYVSNEALKPYKLFDKYTYVANKGKICSVQAKKIYDSVNSNEMRKDLSFLKDKITSIYGDKAYKYTNHNASKWVNDLSNTIVLMSIEDKEENKSTIGYSIFIGDCPAIEK</sequence>
<name>A0A3Q9JJY0_9GAMM</name>
<dbReference type="AlphaFoldDB" id="A0A3Q9JJY0"/>
<dbReference type="KEGG" id="emo:DM558_01100"/>
<accession>A0A3Q9JJY0</accession>
<reference evidence="2" key="1">
    <citation type="submission" date="2018-06" db="EMBL/GenBank/DDBJ databases">
        <title>Complete genome of Pseudomonas insecticola strain QZS01.</title>
        <authorList>
            <person name="Wang J."/>
            <person name="Su Q."/>
        </authorList>
    </citation>
    <scope>NUCLEOTIDE SEQUENCE [LARGE SCALE GENOMIC DNA]</scope>
    <source>
        <strain evidence="2">QZS01</strain>
    </source>
</reference>
<organism evidence="1 2">
    <name type="scientific">Entomomonas moraniae</name>
    <dbReference type="NCBI Taxonomy" id="2213226"/>
    <lineage>
        <taxon>Bacteria</taxon>
        <taxon>Pseudomonadati</taxon>
        <taxon>Pseudomonadota</taxon>
        <taxon>Gammaproteobacteria</taxon>
        <taxon>Pseudomonadales</taxon>
        <taxon>Pseudomonadaceae</taxon>
        <taxon>Entomomonas</taxon>
    </lineage>
</organism>